<dbReference type="CDD" id="cd02121">
    <property type="entry name" value="PA_GCPII_like"/>
    <property type="match status" value="1"/>
</dbReference>
<reference evidence="5" key="1">
    <citation type="submission" date="2023-03" db="EMBL/GenBank/DDBJ databases">
        <title>Massive genome expansion in bonnet fungi (Mycena s.s.) driven by repeated elements and novel gene families across ecological guilds.</title>
        <authorList>
            <consortium name="Lawrence Berkeley National Laboratory"/>
            <person name="Harder C.B."/>
            <person name="Miyauchi S."/>
            <person name="Viragh M."/>
            <person name="Kuo A."/>
            <person name="Thoen E."/>
            <person name="Andreopoulos B."/>
            <person name="Lu D."/>
            <person name="Skrede I."/>
            <person name="Drula E."/>
            <person name="Henrissat B."/>
            <person name="Morin E."/>
            <person name="Kohler A."/>
            <person name="Barry K."/>
            <person name="LaButti K."/>
            <person name="Morin E."/>
            <person name="Salamov A."/>
            <person name="Lipzen A."/>
            <person name="Mereny Z."/>
            <person name="Hegedus B."/>
            <person name="Baldrian P."/>
            <person name="Stursova M."/>
            <person name="Weitz H."/>
            <person name="Taylor A."/>
            <person name="Grigoriev I.V."/>
            <person name="Nagy L.G."/>
            <person name="Martin F."/>
            <person name="Kauserud H."/>
        </authorList>
    </citation>
    <scope>NUCLEOTIDE SEQUENCE</scope>
    <source>
        <strain evidence="5">9144</strain>
    </source>
</reference>
<dbReference type="FunFam" id="3.40.630.10:FF:000101">
    <property type="entry name" value="N-acetylated alpha-linked acidic dipeptidase like 1"/>
    <property type="match status" value="1"/>
</dbReference>
<keyword evidence="2" id="KW-0862">Zinc</keyword>
<dbReference type="InterPro" id="IPR046450">
    <property type="entry name" value="PA_dom_sf"/>
</dbReference>
<dbReference type="Gene3D" id="3.40.630.10">
    <property type="entry name" value="Zn peptidases"/>
    <property type="match status" value="1"/>
</dbReference>
<evidence type="ECO:0000256" key="3">
    <source>
        <dbReference type="SAM" id="MobiDB-lite"/>
    </source>
</evidence>
<gene>
    <name evidence="5" type="ORF">GGX14DRAFT_411473</name>
</gene>
<keyword evidence="6" id="KW-1185">Reference proteome</keyword>
<dbReference type="InterPro" id="IPR039373">
    <property type="entry name" value="Peptidase_M28B"/>
</dbReference>
<dbReference type="Gene3D" id="3.50.30.30">
    <property type="match status" value="1"/>
</dbReference>
<feature type="region of interest" description="Disordered" evidence="3">
    <location>
        <begin position="339"/>
        <end position="358"/>
    </location>
</feature>
<accession>A0AAD6YW32</accession>
<feature type="region of interest" description="Disordered" evidence="3">
    <location>
        <begin position="1"/>
        <end position="23"/>
    </location>
</feature>
<dbReference type="AlphaFoldDB" id="A0AAD6YW32"/>
<feature type="compositionally biased region" description="Basic and acidic residues" evidence="3">
    <location>
        <begin position="1"/>
        <end position="22"/>
    </location>
</feature>
<proteinExistence type="inferred from homology"/>
<comment type="caution">
    <text evidence="5">The sequence shown here is derived from an EMBL/GenBank/DDBJ whole genome shotgun (WGS) entry which is preliminary data.</text>
</comment>
<dbReference type="PANTHER" id="PTHR10404">
    <property type="entry name" value="N-ACETYLATED-ALPHA-LINKED ACIDIC DIPEPTIDASE"/>
    <property type="match status" value="1"/>
</dbReference>
<keyword evidence="2" id="KW-0378">Hydrolase</keyword>
<keyword evidence="2" id="KW-0479">Metal-binding</keyword>
<dbReference type="EC" id="3.4.-.-" evidence="2"/>
<evidence type="ECO:0000256" key="1">
    <source>
        <dbReference type="ARBA" id="ARBA00005634"/>
    </source>
</evidence>
<name>A0AAD6YW32_9AGAR</name>
<evidence type="ECO:0000313" key="5">
    <source>
        <dbReference type="EMBL" id="KAJ7230581.1"/>
    </source>
</evidence>
<dbReference type="InterPro" id="IPR007484">
    <property type="entry name" value="Peptidase_M28"/>
</dbReference>
<dbReference type="GO" id="GO:0046872">
    <property type="term" value="F:metal ion binding"/>
    <property type="evidence" value="ECO:0007669"/>
    <property type="project" value="UniProtKB-KW"/>
</dbReference>
<dbReference type="SUPFAM" id="SSF52025">
    <property type="entry name" value="PA domain"/>
    <property type="match status" value="1"/>
</dbReference>
<feature type="non-terminal residue" evidence="5">
    <location>
        <position position="1"/>
    </location>
</feature>
<evidence type="ECO:0000259" key="4">
    <source>
        <dbReference type="Pfam" id="PF04389"/>
    </source>
</evidence>
<evidence type="ECO:0000313" key="6">
    <source>
        <dbReference type="Proteomes" id="UP001219525"/>
    </source>
</evidence>
<dbReference type="GO" id="GO:0006508">
    <property type="term" value="P:proteolysis"/>
    <property type="evidence" value="ECO:0007669"/>
    <property type="project" value="UniProtKB-KW"/>
</dbReference>
<dbReference type="GO" id="GO:0004180">
    <property type="term" value="F:carboxypeptidase activity"/>
    <property type="evidence" value="ECO:0007669"/>
    <property type="project" value="TreeGrafter"/>
</dbReference>
<comment type="similarity">
    <text evidence="1">Belongs to the peptidase M28 family. M28B subfamily.</text>
</comment>
<feature type="domain" description="Peptidase M28" evidence="4">
    <location>
        <begin position="406"/>
        <end position="534"/>
    </location>
</feature>
<sequence length="616" mass="66823">STWRDNKLAEHDDGLSEPDTRSGPRRIPRVALVLALLRLCARVFYVHYTAGFPALSWHENAQLSTEERQKLYLSVPNADSAMENLRPYIAGDYDYFTAHPHVAGSLQSFKDAVRMLEAFQEQFQIPAPAELPVFPAGSKQSRWATLGLTSALLGLRADGLGESRKSSSKVDIYYPVMNTGREQRLEILGKDDTTAWTADLVEDGDPLDPDAHKYRDAIPTWHGASGDGDVQGQLIYANYGTQAFLRHTGLCGTYRCRANLTGKIVMTRYGGVLCGLKIKGAEDLGTVGALMYSDPRDDGHIIVENGFEPYPAGPARNPTSVQRGSVAYINLYPGDPTTPGYPEYEDSTRAPGSNGPRIPSLPISWANAQRLLGEIDGAPRSLSGAASARSIRLVNHVDAKVTPIWNAMAAIPGHIRDEVVIIGCHRDAWVLGATDPISGTASLHEVVRGYGALLSAGWRPLRTIVFASWDAEEFGLIGSTEYGEDFADWLAAHAVAYINVDGSAQGSRFDANASPSLSHLIAQTARDVPHPTVPGKTLLDARHDNGPISIPENASADPGYLAAYDAELVNRRTAKSIFNPLGSGSDFTVFLQRIGVPRVRGHPKFADELSLDCKLQ</sequence>
<dbReference type="PANTHER" id="PTHR10404:SF46">
    <property type="entry name" value="VACUOLAR PROTEIN SORTING-ASSOCIATED PROTEIN 70"/>
    <property type="match status" value="1"/>
</dbReference>
<keyword evidence="2" id="KW-0645">Protease</keyword>
<organism evidence="5 6">
    <name type="scientific">Mycena pura</name>
    <dbReference type="NCBI Taxonomy" id="153505"/>
    <lineage>
        <taxon>Eukaryota</taxon>
        <taxon>Fungi</taxon>
        <taxon>Dikarya</taxon>
        <taxon>Basidiomycota</taxon>
        <taxon>Agaricomycotina</taxon>
        <taxon>Agaricomycetes</taxon>
        <taxon>Agaricomycetidae</taxon>
        <taxon>Agaricales</taxon>
        <taxon>Marasmiineae</taxon>
        <taxon>Mycenaceae</taxon>
        <taxon>Mycena</taxon>
    </lineage>
</organism>
<evidence type="ECO:0000256" key="2">
    <source>
        <dbReference type="RuleBase" id="RU361240"/>
    </source>
</evidence>
<protein>
    <recommendedName>
        <fullName evidence="2">Peptide hydrolase</fullName>
        <ecNumber evidence="2">3.4.-.-</ecNumber>
    </recommendedName>
</protein>
<dbReference type="Pfam" id="PF04389">
    <property type="entry name" value="Peptidase_M28"/>
    <property type="match status" value="1"/>
</dbReference>
<dbReference type="EMBL" id="JARJCW010000001">
    <property type="protein sequence ID" value="KAJ7230581.1"/>
    <property type="molecule type" value="Genomic_DNA"/>
</dbReference>
<dbReference type="Proteomes" id="UP001219525">
    <property type="component" value="Unassembled WGS sequence"/>
</dbReference>
<dbReference type="SUPFAM" id="SSF53187">
    <property type="entry name" value="Zn-dependent exopeptidases"/>
    <property type="match status" value="1"/>
</dbReference>